<proteinExistence type="predicted"/>
<dbReference type="EMBL" id="LR590464">
    <property type="protein sequence ID" value="VTP64299.1"/>
    <property type="molecule type" value="Genomic_DNA"/>
</dbReference>
<dbReference type="Proteomes" id="UP000310719">
    <property type="component" value="Chromosome"/>
</dbReference>
<dbReference type="AlphaFoldDB" id="A0A4U9HPG3"/>
<evidence type="ECO:0000313" key="1">
    <source>
        <dbReference type="EMBL" id="VTP64299.1"/>
    </source>
</evidence>
<reference evidence="1 2" key="1">
    <citation type="submission" date="2019-05" db="EMBL/GenBank/DDBJ databases">
        <authorList>
            <consortium name="Pathogen Informatics"/>
        </authorList>
    </citation>
    <scope>NUCLEOTIDE SEQUENCE [LARGE SCALE GENOMIC DNA]</scope>
    <source>
        <strain evidence="1 2">NCTC13032</strain>
    </source>
</reference>
<gene>
    <name evidence="1" type="ORF">NCTC13032_01375</name>
</gene>
<protein>
    <submittedName>
        <fullName evidence="1">Uncharacterized protein</fullName>
    </submittedName>
</protein>
<sequence>MNDLIKAKADHDRINAVLGRNEAVKPDTELNVSRDRLLRAQAGLRHILTDVIPFLADPAEREEMYLWVNGVFTITLAEECGAKNHSLARLPVEKSIPDASHKLDNIRHDAACAEKYALELRDFYMAHMDAPIRQENIKAAARLQTLINELYCAAYRTSDRLSALHNEEGQE</sequence>
<accession>A0A4U9HPG3</accession>
<name>A0A4U9HPG3_9ENTR</name>
<organism evidence="1 2">
    <name type="scientific">Leclercia adecarboxylata</name>
    <dbReference type="NCBI Taxonomy" id="83655"/>
    <lineage>
        <taxon>Bacteria</taxon>
        <taxon>Pseudomonadati</taxon>
        <taxon>Pseudomonadota</taxon>
        <taxon>Gammaproteobacteria</taxon>
        <taxon>Enterobacterales</taxon>
        <taxon>Enterobacteriaceae</taxon>
        <taxon>Leclercia</taxon>
    </lineage>
</organism>
<evidence type="ECO:0000313" key="2">
    <source>
        <dbReference type="Proteomes" id="UP000310719"/>
    </source>
</evidence>
<dbReference type="RefSeq" id="WP_051916112.1">
    <property type="nucleotide sequence ID" value="NZ_CP083630.1"/>
</dbReference>